<evidence type="ECO:0000256" key="5">
    <source>
        <dbReference type="ARBA" id="ARBA00022692"/>
    </source>
</evidence>
<proteinExistence type="inferred from homology"/>
<feature type="transmembrane region" description="Helical" evidence="8">
    <location>
        <begin position="217"/>
        <end position="235"/>
    </location>
</feature>
<dbReference type="NCBIfam" id="TIGR00688">
    <property type="entry name" value="rarD"/>
    <property type="match status" value="1"/>
</dbReference>
<dbReference type="Proteomes" id="UP000184171">
    <property type="component" value="Unassembled WGS sequence"/>
</dbReference>
<dbReference type="AlphaFoldDB" id="A0A1M6EUZ7"/>
<keyword evidence="11" id="KW-1185">Reference proteome</keyword>
<sequence>MPNSNPDNSRQDVLYGIIAYTIWGSFPVFFKALHGAAPLEIVSHRIFWSAVFLCGLLIFRHQFSSILTTIRDRGTLLTLFISTLLISGNWLTFLFAIERGEVLQSSLAYFITPLISVLLGFIFLRERLNRWQTLSLLLATAGVFNLTFQHGQIPWLALIMAFSFGCYGLLRKLARVDATVGLTVETSLLAPIALCYIIFLGNGLQGHFLSGEIRLDILLPLSGVVTAIPLLLFVAAARRLQLTTIGFLQYITPSLHFLLAIGVYREPFSSSQLTSFLFIWAGLAVYSANAILSSRAKRAAAV</sequence>
<evidence type="ECO:0000256" key="4">
    <source>
        <dbReference type="ARBA" id="ARBA00022475"/>
    </source>
</evidence>
<organism evidence="10 11">
    <name type="scientific">Malonomonas rubra DSM 5091</name>
    <dbReference type="NCBI Taxonomy" id="1122189"/>
    <lineage>
        <taxon>Bacteria</taxon>
        <taxon>Pseudomonadati</taxon>
        <taxon>Thermodesulfobacteriota</taxon>
        <taxon>Desulfuromonadia</taxon>
        <taxon>Desulfuromonadales</taxon>
        <taxon>Geopsychrobacteraceae</taxon>
        <taxon>Malonomonas</taxon>
    </lineage>
</organism>
<evidence type="ECO:0000256" key="2">
    <source>
        <dbReference type="ARBA" id="ARBA00007362"/>
    </source>
</evidence>
<comment type="similarity">
    <text evidence="2">Belongs to the EamA transporter family.</text>
</comment>
<evidence type="ECO:0000256" key="8">
    <source>
        <dbReference type="SAM" id="Phobius"/>
    </source>
</evidence>
<feature type="transmembrane region" description="Helical" evidence="8">
    <location>
        <begin position="46"/>
        <end position="63"/>
    </location>
</feature>
<gene>
    <name evidence="10" type="ORF">SAMN02745165_01042</name>
</gene>
<feature type="transmembrane region" description="Helical" evidence="8">
    <location>
        <begin position="103"/>
        <end position="124"/>
    </location>
</feature>
<dbReference type="InterPro" id="IPR050638">
    <property type="entry name" value="AA-Vitamin_Transporters"/>
</dbReference>
<feature type="transmembrane region" description="Helical" evidence="8">
    <location>
        <begin position="276"/>
        <end position="292"/>
    </location>
</feature>
<feature type="transmembrane region" description="Helical" evidence="8">
    <location>
        <begin position="131"/>
        <end position="147"/>
    </location>
</feature>
<evidence type="ECO:0000313" key="11">
    <source>
        <dbReference type="Proteomes" id="UP000184171"/>
    </source>
</evidence>
<dbReference type="RefSeq" id="WP_072906386.1">
    <property type="nucleotide sequence ID" value="NZ_FQZT01000003.1"/>
</dbReference>
<dbReference type="InterPro" id="IPR037185">
    <property type="entry name" value="EmrE-like"/>
</dbReference>
<comment type="subcellular location">
    <subcellularLocation>
        <location evidence="1">Cell membrane</location>
        <topology evidence="1">Multi-pass membrane protein</topology>
    </subcellularLocation>
</comment>
<feature type="transmembrane region" description="Helical" evidence="8">
    <location>
        <begin position="12"/>
        <end position="34"/>
    </location>
</feature>
<keyword evidence="7 8" id="KW-0472">Membrane</keyword>
<name>A0A1M6EUZ7_MALRU</name>
<dbReference type="EMBL" id="FQZT01000003">
    <property type="protein sequence ID" value="SHI89216.1"/>
    <property type="molecule type" value="Genomic_DNA"/>
</dbReference>
<keyword evidence="6 8" id="KW-1133">Transmembrane helix</keyword>
<dbReference type="STRING" id="1122189.SAMN02745165_01042"/>
<feature type="transmembrane region" description="Helical" evidence="8">
    <location>
        <begin position="247"/>
        <end position="264"/>
    </location>
</feature>
<evidence type="ECO:0000313" key="10">
    <source>
        <dbReference type="EMBL" id="SHI89216.1"/>
    </source>
</evidence>
<dbReference type="SUPFAM" id="SSF103481">
    <property type="entry name" value="Multidrug resistance efflux transporter EmrE"/>
    <property type="match status" value="2"/>
</dbReference>
<dbReference type="Pfam" id="PF00892">
    <property type="entry name" value="EamA"/>
    <property type="match status" value="1"/>
</dbReference>
<evidence type="ECO:0000256" key="1">
    <source>
        <dbReference type="ARBA" id="ARBA00004651"/>
    </source>
</evidence>
<dbReference type="OrthoDB" id="369870at2"/>
<accession>A0A1M6EUZ7</accession>
<evidence type="ECO:0000259" key="9">
    <source>
        <dbReference type="Pfam" id="PF00892"/>
    </source>
</evidence>
<dbReference type="PANTHER" id="PTHR32322">
    <property type="entry name" value="INNER MEMBRANE TRANSPORTER"/>
    <property type="match status" value="1"/>
</dbReference>
<dbReference type="InterPro" id="IPR000620">
    <property type="entry name" value="EamA_dom"/>
</dbReference>
<dbReference type="InterPro" id="IPR004626">
    <property type="entry name" value="RarD"/>
</dbReference>
<feature type="domain" description="EamA" evidence="9">
    <location>
        <begin position="13"/>
        <end position="145"/>
    </location>
</feature>
<evidence type="ECO:0000256" key="3">
    <source>
        <dbReference type="ARBA" id="ARBA00022448"/>
    </source>
</evidence>
<feature type="transmembrane region" description="Helical" evidence="8">
    <location>
        <begin position="75"/>
        <end position="97"/>
    </location>
</feature>
<keyword evidence="5 8" id="KW-0812">Transmembrane</keyword>
<keyword evidence="3" id="KW-0813">Transport</keyword>
<feature type="transmembrane region" description="Helical" evidence="8">
    <location>
        <begin position="153"/>
        <end position="170"/>
    </location>
</feature>
<protein>
    <submittedName>
        <fullName evidence="10">Chloramphenicol-sensitive protein RarD</fullName>
    </submittedName>
</protein>
<dbReference type="PANTHER" id="PTHR32322:SF2">
    <property type="entry name" value="EAMA DOMAIN-CONTAINING PROTEIN"/>
    <property type="match status" value="1"/>
</dbReference>
<evidence type="ECO:0000256" key="7">
    <source>
        <dbReference type="ARBA" id="ARBA00023136"/>
    </source>
</evidence>
<keyword evidence="4" id="KW-1003">Cell membrane</keyword>
<feature type="transmembrane region" description="Helical" evidence="8">
    <location>
        <begin position="182"/>
        <end position="205"/>
    </location>
</feature>
<evidence type="ECO:0000256" key="6">
    <source>
        <dbReference type="ARBA" id="ARBA00022989"/>
    </source>
</evidence>
<dbReference type="GO" id="GO:0005886">
    <property type="term" value="C:plasma membrane"/>
    <property type="evidence" value="ECO:0007669"/>
    <property type="project" value="UniProtKB-SubCell"/>
</dbReference>
<reference evidence="10 11" key="1">
    <citation type="submission" date="2016-11" db="EMBL/GenBank/DDBJ databases">
        <authorList>
            <person name="Jaros S."/>
            <person name="Januszkiewicz K."/>
            <person name="Wedrychowicz H."/>
        </authorList>
    </citation>
    <scope>NUCLEOTIDE SEQUENCE [LARGE SCALE GENOMIC DNA]</scope>
    <source>
        <strain evidence="10 11">DSM 5091</strain>
    </source>
</reference>